<evidence type="ECO:0000313" key="3">
    <source>
        <dbReference type="Proteomes" id="UP001465976"/>
    </source>
</evidence>
<comment type="caution">
    <text evidence="2">The sequence shown here is derived from an EMBL/GenBank/DDBJ whole genome shotgun (WGS) entry which is preliminary data.</text>
</comment>
<feature type="region of interest" description="Disordered" evidence="1">
    <location>
        <begin position="427"/>
        <end position="459"/>
    </location>
</feature>
<evidence type="ECO:0000256" key="1">
    <source>
        <dbReference type="SAM" id="MobiDB-lite"/>
    </source>
</evidence>
<name>A0ABR3EUE1_9AGAR</name>
<gene>
    <name evidence="2" type="ORF">V5O48_015500</name>
</gene>
<keyword evidence="3" id="KW-1185">Reference proteome</keyword>
<accession>A0ABR3EUE1</accession>
<dbReference type="EMBL" id="JBAHYK010001874">
    <property type="protein sequence ID" value="KAL0566516.1"/>
    <property type="molecule type" value="Genomic_DNA"/>
</dbReference>
<proteinExistence type="predicted"/>
<reference evidence="2 3" key="1">
    <citation type="submission" date="2024-02" db="EMBL/GenBank/DDBJ databases">
        <title>A draft genome for the cacao thread blight pathogen Marasmius crinis-equi.</title>
        <authorList>
            <person name="Cohen S.P."/>
            <person name="Baruah I.K."/>
            <person name="Amoako-Attah I."/>
            <person name="Bukari Y."/>
            <person name="Meinhardt L.W."/>
            <person name="Bailey B.A."/>
        </authorList>
    </citation>
    <scope>NUCLEOTIDE SEQUENCE [LARGE SCALE GENOMIC DNA]</scope>
    <source>
        <strain evidence="2 3">GH-76</strain>
    </source>
</reference>
<sequence>MLETFEPQQEDHILGKTLMDEIRKDMQRSVLPTALNRAPLNWGTAGRGKLSGEQWHVLGIVHLPVTLIRIWGFTRSPPKPSDDSSAMEHQQYKRELDSQARFQMMLYNYIDLVKAVTLANNRTTSRAHADSYDFHLFRYFSGADRLYRALQSKPIQHVSGHFGEFLSELGPAHAYQTSGFERVNHQLQQIKTNGKVGQIEGTFLRRYSEAATLAGILASDPAMKQSAESLLGQYTKQRHRNSMASQMMREDLSLEDGVNGSEINLHDTALQALNAIFPDQRFVTEQWREYPRLILEGVKYAASLESRRSVPGSYVMLRHAVSTNPAIDRAALLCHIFKDNNGSLYVLYRLFNPAMELEVDQYRALEMGHLTSPDLEETLHITSAANIVCPCVATEMEIYGLKVLHILPYNRRRPSFEMKPQALLTVERVTDKRTSPEGEAEGEGAVEEELRPSKRRRID</sequence>
<organism evidence="2 3">
    <name type="scientific">Marasmius crinis-equi</name>
    <dbReference type="NCBI Taxonomy" id="585013"/>
    <lineage>
        <taxon>Eukaryota</taxon>
        <taxon>Fungi</taxon>
        <taxon>Dikarya</taxon>
        <taxon>Basidiomycota</taxon>
        <taxon>Agaricomycotina</taxon>
        <taxon>Agaricomycetes</taxon>
        <taxon>Agaricomycetidae</taxon>
        <taxon>Agaricales</taxon>
        <taxon>Marasmiineae</taxon>
        <taxon>Marasmiaceae</taxon>
        <taxon>Marasmius</taxon>
    </lineage>
</organism>
<feature type="compositionally biased region" description="Acidic residues" evidence="1">
    <location>
        <begin position="438"/>
        <end position="447"/>
    </location>
</feature>
<dbReference type="Proteomes" id="UP001465976">
    <property type="component" value="Unassembled WGS sequence"/>
</dbReference>
<protein>
    <submittedName>
        <fullName evidence="2">Uncharacterized protein</fullName>
    </submittedName>
</protein>
<evidence type="ECO:0000313" key="2">
    <source>
        <dbReference type="EMBL" id="KAL0566516.1"/>
    </source>
</evidence>